<dbReference type="Proteomes" id="UP001204376">
    <property type="component" value="Unassembled WGS sequence"/>
</dbReference>
<dbReference type="PROSITE" id="PS50850">
    <property type="entry name" value="MFS"/>
    <property type="match status" value="1"/>
</dbReference>
<keyword evidence="4 6" id="KW-1133">Transmembrane helix</keyword>
<feature type="transmembrane region" description="Helical" evidence="6">
    <location>
        <begin position="91"/>
        <end position="113"/>
    </location>
</feature>
<feature type="transmembrane region" description="Helical" evidence="6">
    <location>
        <begin position="214"/>
        <end position="233"/>
    </location>
</feature>
<feature type="domain" description="Major facilitator superfamily (MFS) profile" evidence="7">
    <location>
        <begin position="21"/>
        <end position="459"/>
    </location>
</feature>
<evidence type="ECO:0000256" key="1">
    <source>
        <dbReference type="ARBA" id="ARBA00004141"/>
    </source>
</evidence>
<organism evidence="8 9">
    <name type="scientific">Mucilaginibacter aquariorum</name>
    <dbReference type="NCBI Taxonomy" id="2967225"/>
    <lineage>
        <taxon>Bacteria</taxon>
        <taxon>Pseudomonadati</taxon>
        <taxon>Bacteroidota</taxon>
        <taxon>Sphingobacteriia</taxon>
        <taxon>Sphingobacteriales</taxon>
        <taxon>Sphingobacteriaceae</taxon>
        <taxon>Mucilaginibacter</taxon>
    </lineage>
</organism>
<dbReference type="PANTHER" id="PTHR42718:SF9">
    <property type="entry name" value="MAJOR FACILITATOR SUPERFAMILY MULTIDRUG TRANSPORTER MFSC"/>
    <property type="match status" value="1"/>
</dbReference>
<sequence>MALRKFIKLNIASKHTNFGQVVTVTGLAFVVAQLDVSIVNLALPQIAQSYHASITTLQWVVDAYTLAFAVLMLSAGSLSDRLGALRIFQSGIMIFCIASAGCGLANSSIWLVVFRVLQGIGAATMIPSSLAILNQAFAHEPSTRIRAVGLWTAAGSAALAAGPLIGGLLIHISNWRFIFYVNIPFCLAGFLLSFKLPKGTVAVTAKKFDTAGQLIWMLAATILIASIIEWHQFGIKNPFISGGILLSILLMGSFIWIEKQAPNPILPLHLFASPSFNVLLLLGGILNGSYYGSVFVLSLYLQNVLHYSSMSAGLAFVPLTVGFVITNLLSGRVINRFGIGLSIITGLFIFALGFTGLFLAGANTPYWQLFLPFLLMPAGMGMAVPAMTNGILASVDKSLSGTASAVLNTIRQTGGAIGVAVFGALAAGGPAEIVSAIPVIAGVSIILILATIILSFKYVLKAN</sequence>
<feature type="transmembrane region" description="Helical" evidence="6">
    <location>
        <begin position="307"/>
        <end position="330"/>
    </location>
</feature>
<evidence type="ECO:0000313" key="9">
    <source>
        <dbReference type="Proteomes" id="UP001204376"/>
    </source>
</evidence>
<keyword evidence="2" id="KW-0813">Transport</keyword>
<feature type="transmembrane region" description="Helical" evidence="6">
    <location>
        <begin position="337"/>
        <end position="360"/>
    </location>
</feature>
<feature type="transmembrane region" description="Helical" evidence="6">
    <location>
        <begin position="63"/>
        <end position="79"/>
    </location>
</feature>
<protein>
    <submittedName>
        <fullName evidence="8">MFS transporter</fullName>
    </submittedName>
</protein>
<evidence type="ECO:0000256" key="6">
    <source>
        <dbReference type="SAM" id="Phobius"/>
    </source>
</evidence>
<dbReference type="Gene3D" id="1.20.1720.10">
    <property type="entry name" value="Multidrug resistance protein D"/>
    <property type="match status" value="1"/>
</dbReference>
<dbReference type="InterPro" id="IPR011701">
    <property type="entry name" value="MFS"/>
</dbReference>
<dbReference type="InterPro" id="IPR020846">
    <property type="entry name" value="MFS_dom"/>
</dbReference>
<dbReference type="RefSeq" id="WP_256539302.1">
    <property type="nucleotide sequence ID" value="NZ_JANHOH010000002.1"/>
</dbReference>
<accession>A0ABT1T3D2</accession>
<reference evidence="8 9" key="1">
    <citation type="submission" date="2022-07" db="EMBL/GenBank/DDBJ databases">
        <title>Mucilaginibacter sp. JC4.</title>
        <authorList>
            <person name="Le V."/>
            <person name="Ko S.-R."/>
            <person name="Ahn C.-Y."/>
            <person name="Oh H.-M."/>
        </authorList>
    </citation>
    <scope>NUCLEOTIDE SEQUENCE [LARGE SCALE GENOMIC DNA]</scope>
    <source>
        <strain evidence="8 9">JC4</strain>
    </source>
</reference>
<dbReference type="Gene3D" id="1.20.1250.20">
    <property type="entry name" value="MFS general substrate transporter like domains"/>
    <property type="match status" value="1"/>
</dbReference>
<feature type="transmembrane region" description="Helical" evidence="6">
    <location>
        <begin position="366"/>
        <end position="392"/>
    </location>
</feature>
<proteinExistence type="predicted"/>
<feature type="transmembrane region" description="Helical" evidence="6">
    <location>
        <begin position="239"/>
        <end position="257"/>
    </location>
</feature>
<name>A0ABT1T3D2_9SPHI</name>
<feature type="transmembrane region" description="Helical" evidence="6">
    <location>
        <begin position="119"/>
        <end position="138"/>
    </location>
</feature>
<evidence type="ECO:0000256" key="2">
    <source>
        <dbReference type="ARBA" id="ARBA00022448"/>
    </source>
</evidence>
<evidence type="ECO:0000313" key="8">
    <source>
        <dbReference type="EMBL" id="MCQ6959111.1"/>
    </source>
</evidence>
<dbReference type="Pfam" id="PF07690">
    <property type="entry name" value="MFS_1"/>
    <property type="match status" value="1"/>
</dbReference>
<keyword evidence="5 6" id="KW-0472">Membrane</keyword>
<evidence type="ECO:0000256" key="3">
    <source>
        <dbReference type="ARBA" id="ARBA00022692"/>
    </source>
</evidence>
<evidence type="ECO:0000259" key="7">
    <source>
        <dbReference type="PROSITE" id="PS50850"/>
    </source>
</evidence>
<evidence type="ECO:0000256" key="4">
    <source>
        <dbReference type="ARBA" id="ARBA00022989"/>
    </source>
</evidence>
<comment type="subcellular location">
    <subcellularLocation>
        <location evidence="1">Membrane</location>
        <topology evidence="1">Multi-pass membrane protein</topology>
    </subcellularLocation>
</comment>
<dbReference type="SUPFAM" id="SSF103473">
    <property type="entry name" value="MFS general substrate transporter"/>
    <property type="match status" value="1"/>
</dbReference>
<dbReference type="EMBL" id="JANHOH010000002">
    <property type="protein sequence ID" value="MCQ6959111.1"/>
    <property type="molecule type" value="Genomic_DNA"/>
</dbReference>
<gene>
    <name evidence="8" type="ORF">NPE20_14135</name>
</gene>
<keyword evidence="3 6" id="KW-0812">Transmembrane</keyword>
<feature type="transmembrane region" description="Helical" evidence="6">
    <location>
        <begin position="177"/>
        <end position="194"/>
    </location>
</feature>
<feature type="transmembrane region" description="Helical" evidence="6">
    <location>
        <begin position="437"/>
        <end position="460"/>
    </location>
</feature>
<keyword evidence="9" id="KW-1185">Reference proteome</keyword>
<feature type="transmembrane region" description="Helical" evidence="6">
    <location>
        <begin position="150"/>
        <end position="171"/>
    </location>
</feature>
<feature type="transmembrane region" description="Helical" evidence="6">
    <location>
        <begin position="278"/>
        <end position="301"/>
    </location>
</feature>
<dbReference type="InterPro" id="IPR036259">
    <property type="entry name" value="MFS_trans_sf"/>
</dbReference>
<dbReference type="PANTHER" id="PTHR42718">
    <property type="entry name" value="MAJOR FACILITATOR SUPERFAMILY MULTIDRUG TRANSPORTER MFSC"/>
    <property type="match status" value="1"/>
</dbReference>
<feature type="transmembrane region" description="Helical" evidence="6">
    <location>
        <begin position="21"/>
        <end position="43"/>
    </location>
</feature>
<comment type="caution">
    <text evidence="8">The sequence shown here is derived from an EMBL/GenBank/DDBJ whole genome shotgun (WGS) entry which is preliminary data.</text>
</comment>
<feature type="transmembrane region" description="Helical" evidence="6">
    <location>
        <begin position="413"/>
        <end position="431"/>
    </location>
</feature>
<dbReference type="CDD" id="cd17321">
    <property type="entry name" value="MFS_MMR_MDR_like"/>
    <property type="match status" value="1"/>
</dbReference>
<evidence type="ECO:0000256" key="5">
    <source>
        <dbReference type="ARBA" id="ARBA00023136"/>
    </source>
</evidence>